<evidence type="ECO:0000256" key="8">
    <source>
        <dbReference type="ARBA" id="ARBA00049244"/>
    </source>
</evidence>
<keyword evidence="5" id="KW-0235">DNA replication</keyword>
<evidence type="ECO:0000256" key="5">
    <source>
        <dbReference type="ARBA" id="ARBA00022705"/>
    </source>
</evidence>
<dbReference type="Gene3D" id="3.40.50.300">
    <property type="entry name" value="P-loop containing nucleotide triphosphate hydrolases"/>
    <property type="match status" value="1"/>
</dbReference>
<feature type="domain" description="DNA polymerase III delta N-terminal" evidence="9">
    <location>
        <begin position="2"/>
        <end position="121"/>
    </location>
</feature>
<evidence type="ECO:0000313" key="11">
    <source>
        <dbReference type="EMBL" id="AEM68809.1"/>
    </source>
</evidence>
<dbReference type="RefSeq" id="WP_014035165.1">
    <property type="nucleotide sequence ID" value="NC_015946.1"/>
</dbReference>
<dbReference type="InterPro" id="IPR048466">
    <property type="entry name" value="DNA_pol3_delta-like_C"/>
</dbReference>
<evidence type="ECO:0000256" key="1">
    <source>
        <dbReference type="ARBA" id="ARBA00012417"/>
    </source>
</evidence>
<evidence type="ECO:0000256" key="6">
    <source>
        <dbReference type="ARBA" id="ARBA00022932"/>
    </source>
</evidence>
<organism evidence="11 12">
    <name type="scientific">Mycoplasma putrefaciens (strain ATCC 15718 / NCTC 10155 / C30 KS-1 / KS-1)</name>
    <dbReference type="NCBI Taxonomy" id="743965"/>
    <lineage>
        <taxon>Bacteria</taxon>
        <taxon>Bacillati</taxon>
        <taxon>Mycoplasmatota</taxon>
        <taxon>Mollicutes</taxon>
        <taxon>Mycoplasmataceae</taxon>
        <taxon>Mycoplasma</taxon>
    </lineage>
</organism>
<evidence type="ECO:0000256" key="2">
    <source>
        <dbReference type="ARBA" id="ARBA00017703"/>
    </source>
</evidence>
<reference evidence="11 12" key="1">
    <citation type="journal article" date="2011" name="J. Bacteriol.">
        <title>Genome Sequence of Mycoplasma putrefaciens Type Strain KS1.</title>
        <authorList>
            <person name="Calcutt M.J."/>
            <person name="Foecking M.F."/>
        </authorList>
    </citation>
    <scope>NUCLEOTIDE SEQUENCE [LARGE SCALE GENOMIC DNA]</scope>
    <source>
        <strain evidence="12">ATCC 15718 / NCTC 10155 / C30 KS-1 / KS-1</strain>
    </source>
</reference>
<dbReference type="InterPro" id="IPR010372">
    <property type="entry name" value="DNA_pol3_delta_N"/>
</dbReference>
<keyword evidence="4 11" id="KW-0548">Nucleotidyltransferase</keyword>
<dbReference type="NCBIfam" id="TIGR01128">
    <property type="entry name" value="holA"/>
    <property type="match status" value="1"/>
</dbReference>
<keyword evidence="6" id="KW-0239">DNA-directed DNA polymerase</keyword>
<evidence type="ECO:0000313" key="12">
    <source>
        <dbReference type="Proteomes" id="UP000008907"/>
    </source>
</evidence>
<dbReference type="EC" id="2.7.7.7" evidence="1"/>
<evidence type="ECO:0000256" key="3">
    <source>
        <dbReference type="ARBA" id="ARBA00022679"/>
    </source>
</evidence>
<evidence type="ECO:0000256" key="4">
    <source>
        <dbReference type="ARBA" id="ARBA00022695"/>
    </source>
</evidence>
<proteinExistence type="inferred from homology"/>
<dbReference type="GO" id="GO:0006261">
    <property type="term" value="P:DNA-templated DNA replication"/>
    <property type="evidence" value="ECO:0007669"/>
    <property type="project" value="TreeGrafter"/>
</dbReference>
<dbReference type="InterPro" id="IPR008921">
    <property type="entry name" value="DNA_pol3_clamp-load_cplx_C"/>
</dbReference>
<dbReference type="GO" id="GO:0003677">
    <property type="term" value="F:DNA binding"/>
    <property type="evidence" value="ECO:0007669"/>
    <property type="project" value="InterPro"/>
</dbReference>
<sequence length="316" mass="37265">MYFIYSEDCFLLKERINKIIKQITQTNQVEVQNFSLIEDDFDDIYQSVTNLSFFNDKNVIVINDAYFVSESKVNFNKNFSITKLEQMLKKYNPNNLIIFTMNTNNFSKRLKIAKFIEQHCNLEYLKPFDQRKIIAYITNYLKQQNKTIDRNLAFQIYQYLPNDLQIITNELNKLASLEQAITIDLVWSVCAKYHQQDIFGLVDAFVNNNLDKFIKLLKDYLLLNDDIIGLISLLNASLSFYRDVLLLKQSSKTQQQIASILKAHQYRVQLALNSNYDINKLNDKIKLIYKIFKGIVTSKMDKQIIVEYELIKNMRG</sequence>
<comment type="similarity">
    <text evidence="7">Belongs to the DNA polymerase HolA subunit family.</text>
</comment>
<dbReference type="Pfam" id="PF06144">
    <property type="entry name" value="DNA_pol3_delta"/>
    <property type="match status" value="1"/>
</dbReference>
<dbReference type="PANTHER" id="PTHR34388">
    <property type="entry name" value="DNA POLYMERASE III SUBUNIT DELTA"/>
    <property type="match status" value="1"/>
</dbReference>
<dbReference type="KEGG" id="mpf:MPUT_0436"/>
<comment type="catalytic activity">
    <reaction evidence="8">
        <text>DNA(n) + a 2'-deoxyribonucleoside 5'-triphosphate = DNA(n+1) + diphosphate</text>
        <dbReference type="Rhea" id="RHEA:22508"/>
        <dbReference type="Rhea" id="RHEA-COMP:17339"/>
        <dbReference type="Rhea" id="RHEA-COMP:17340"/>
        <dbReference type="ChEBI" id="CHEBI:33019"/>
        <dbReference type="ChEBI" id="CHEBI:61560"/>
        <dbReference type="ChEBI" id="CHEBI:173112"/>
        <dbReference type="EC" id="2.7.7.7"/>
    </reaction>
</comment>
<gene>
    <name evidence="11" type="primary">holA</name>
    <name evidence="11" type="ordered locus">MPUT_0436</name>
</gene>
<dbReference type="AlphaFoldDB" id="A0A7U4E9D8"/>
<dbReference type="SUPFAM" id="SSF52540">
    <property type="entry name" value="P-loop containing nucleoside triphosphate hydrolases"/>
    <property type="match status" value="1"/>
</dbReference>
<evidence type="ECO:0000259" key="9">
    <source>
        <dbReference type="Pfam" id="PF06144"/>
    </source>
</evidence>
<dbReference type="PANTHER" id="PTHR34388:SF1">
    <property type="entry name" value="DNA POLYMERASE III SUBUNIT DELTA"/>
    <property type="match status" value="1"/>
</dbReference>
<feature type="domain" description="DNA polymerase III delta subunit-like C-terminal" evidence="10">
    <location>
        <begin position="195"/>
        <end position="312"/>
    </location>
</feature>
<dbReference type="SUPFAM" id="SSF48019">
    <property type="entry name" value="post-AAA+ oligomerization domain-like"/>
    <property type="match status" value="1"/>
</dbReference>
<dbReference type="Pfam" id="PF21694">
    <property type="entry name" value="DNA_pol3_delta_C"/>
    <property type="match status" value="1"/>
</dbReference>
<dbReference type="EMBL" id="CP003021">
    <property type="protein sequence ID" value="AEM68809.1"/>
    <property type="molecule type" value="Genomic_DNA"/>
</dbReference>
<accession>A0A7U4E9D8</accession>
<dbReference type="Proteomes" id="UP000008907">
    <property type="component" value="Chromosome"/>
</dbReference>
<keyword evidence="3 11" id="KW-0808">Transferase</keyword>
<name>A0A7U4E9D8_MYCPK</name>
<dbReference type="Gene3D" id="1.20.272.10">
    <property type="match status" value="1"/>
</dbReference>
<dbReference type="InterPro" id="IPR005790">
    <property type="entry name" value="DNA_polIII_delta"/>
</dbReference>
<dbReference type="GO" id="GO:0003887">
    <property type="term" value="F:DNA-directed DNA polymerase activity"/>
    <property type="evidence" value="ECO:0007669"/>
    <property type="project" value="UniProtKB-KW"/>
</dbReference>
<dbReference type="InterPro" id="IPR027417">
    <property type="entry name" value="P-loop_NTPase"/>
</dbReference>
<protein>
    <recommendedName>
        <fullName evidence="2">DNA polymerase III subunit delta</fullName>
        <ecNumber evidence="1">2.7.7.7</ecNumber>
    </recommendedName>
</protein>
<dbReference type="GO" id="GO:0009360">
    <property type="term" value="C:DNA polymerase III complex"/>
    <property type="evidence" value="ECO:0007669"/>
    <property type="project" value="InterPro"/>
</dbReference>
<evidence type="ECO:0000259" key="10">
    <source>
        <dbReference type="Pfam" id="PF21694"/>
    </source>
</evidence>
<evidence type="ECO:0000256" key="7">
    <source>
        <dbReference type="ARBA" id="ARBA00034754"/>
    </source>
</evidence>
<dbReference type="Gene3D" id="1.10.8.60">
    <property type="match status" value="1"/>
</dbReference>